<keyword evidence="3" id="KW-0653">Protein transport</keyword>
<dbReference type="EMBL" id="JANQDX010000016">
    <property type="protein sequence ID" value="KAL0909865.1"/>
    <property type="molecule type" value="Genomic_DNA"/>
</dbReference>
<evidence type="ECO:0000259" key="4">
    <source>
        <dbReference type="Pfam" id="PF03081"/>
    </source>
</evidence>
<dbReference type="Pfam" id="PF03081">
    <property type="entry name" value="Exo70_C"/>
    <property type="match status" value="1"/>
</dbReference>
<evidence type="ECO:0000313" key="6">
    <source>
        <dbReference type="Proteomes" id="UP001552299"/>
    </source>
</evidence>
<organism evidence="5 6">
    <name type="scientific">Dendrobium thyrsiflorum</name>
    <name type="common">Pinecone-like raceme dendrobium</name>
    <name type="synonym">Orchid</name>
    <dbReference type="NCBI Taxonomy" id="117978"/>
    <lineage>
        <taxon>Eukaryota</taxon>
        <taxon>Viridiplantae</taxon>
        <taxon>Streptophyta</taxon>
        <taxon>Embryophyta</taxon>
        <taxon>Tracheophyta</taxon>
        <taxon>Spermatophyta</taxon>
        <taxon>Magnoliopsida</taxon>
        <taxon>Liliopsida</taxon>
        <taxon>Asparagales</taxon>
        <taxon>Orchidaceae</taxon>
        <taxon>Epidendroideae</taxon>
        <taxon>Malaxideae</taxon>
        <taxon>Dendrobiinae</taxon>
        <taxon>Dendrobium</taxon>
    </lineage>
</organism>
<name>A0ABD0UAU8_DENTH</name>
<protein>
    <recommendedName>
        <fullName evidence="3">Exocyst subunit Exo70 family protein</fullName>
    </recommendedName>
</protein>
<comment type="similarity">
    <text evidence="1 3">Belongs to the EXO70 family.</text>
</comment>
<dbReference type="SUPFAM" id="SSF74788">
    <property type="entry name" value="Cullin repeat-like"/>
    <property type="match status" value="1"/>
</dbReference>
<comment type="caution">
    <text evidence="5">The sequence shown here is derived from an EMBL/GenBank/DDBJ whole genome shotgun (WGS) entry which is preliminary data.</text>
</comment>
<reference evidence="5 6" key="1">
    <citation type="journal article" date="2024" name="Plant Biotechnol. J.">
        <title>Dendrobium thyrsiflorum genome and its molecular insights into genes involved in important horticultural traits.</title>
        <authorList>
            <person name="Chen B."/>
            <person name="Wang J.Y."/>
            <person name="Zheng P.J."/>
            <person name="Li K.L."/>
            <person name="Liang Y.M."/>
            <person name="Chen X.F."/>
            <person name="Zhang C."/>
            <person name="Zhao X."/>
            <person name="He X."/>
            <person name="Zhang G.Q."/>
            <person name="Liu Z.J."/>
            <person name="Xu Q."/>
        </authorList>
    </citation>
    <scope>NUCLEOTIDE SEQUENCE [LARGE SCALE GENOMIC DNA]</scope>
    <source>
        <strain evidence="5">GZMU011</strain>
    </source>
</reference>
<keyword evidence="2 3" id="KW-0813">Transport</keyword>
<dbReference type="Gene3D" id="1.20.1280.170">
    <property type="entry name" value="Exocyst complex component Exo70"/>
    <property type="match status" value="1"/>
</dbReference>
<dbReference type="PANTHER" id="PTHR12542">
    <property type="entry name" value="EXOCYST COMPLEX PROTEIN EXO70"/>
    <property type="match status" value="1"/>
</dbReference>
<dbReference type="Proteomes" id="UP001552299">
    <property type="component" value="Unassembled WGS sequence"/>
</dbReference>
<evidence type="ECO:0000256" key="3">
    <source>
        <dbReference type="RuleBase" id="RU365026"/>
    </source>
</evidence>
<dbReference type="AlphaFoldDB" id="A0ABD0UAU8"/>
<dbReference type="InterPro" id="IPR004140">
    <property type="entry name" value="Exo70"/>
</dbReference>
<dbReference type="InterPro" id="IPR016159">
    <property type="entry name" value="Cullin_repeat-like_dom_sf"/>
</dbReference>
<dbReference type="GO" id="GO:0015031">
    <property type="term" value="P:protein transport"/>
    <property type="evidence" value="ECO:0007669"/>
    <property type="project" value="UniProtKB-KW"/>
</dbReference>
<evidence type="ECO:0000256" key="2">
    <source>
        <dbReference type="ARBA" id="ARBA00022448"/>
    </source>
</evidence>
<feature type="domain" description="Exocyst complex subunit Exo70 C-terminal" evidence="4">
    <location>
        <begin position="3"/>
        <end position="86"/>
    </location>
</feature>
<dbReference type="GO" id="GO:0006887">
    <property type="term" value="P:exocytosis"/>
    <property type="evidence" value="ECO:0007669"/>
    <property type="project" value="UniProtKB-KW"/>
</dbReference>
<keyword evidence="3" id="KW-0268">Exocytosis</keyword>
<accession>A0ABD0UAU8</accession>
<evidence type="ECO:0000313" key="5">
    <source>
        <dbReference type="EMBL" id="KAL0909865.1"/>
    </source>
</evidence>
<gene>
    <name evidence="5" type="ORF">M5K25_020772</name>
</gene>
<comment type="function">
    <text evidence="3">Component of the exocyst complex.</text>
</comment>
<proteinExistence type="inferred from homology"/>
<keyword evidence="6" id="KW-1185">Reference proteome</keyword>
<dbReference type="PANTHER" id="PTHR12542:SF7">
    <property type="entry name" value="EXOCYST SUBUNIT EXO70 FAMILY PROTEIN"/>
    <property type="match status" value="1"/>
</dbReference>
<evidence type="ECO:0000256" key="1">
    <source>
        <dbReference type="ARBA" id="ARBA00006756"/>
    </source>
</evidence>
<sequence length="258" mass="29160">MKGAAVNLLSFAKAISIDRRSSEKLFKILDLHDALTDLLPGVTVIFQSRALESLNNQVSDIIARLAEAVRRILSEFENAVLREPQKMLFLEIWSEESKEKKFYIVLISFHGLVHGKNMEPSCDSDTMGQKAAPEIDWSYGEPIQRLGPYLAYLLEGLIARVASTGVQMINVQPDKAYPMQHSQPVRQNVNEGWNPKFVGPEDGKLIAMAPYNRPVTSRCYVSTFRAICDSFREVISAEVENSLRTVNIHQFLFFPAFH</sequence>
<dbReference type="InterPro" id="IPR046364">
    <property type="entry name" value="Exo70_C"/>
</dbReference>